<evidence type="ECO:0008006" key="6">
    <source>
        <dbReference type="Google" id="ProtNLM"/>
    </source>
</evidence>
<reference evidence="3" key="1">
    <citation type="journal article" date="2014" name="Int. J. Syst. Evol. Microbiol.">
        <title>Complete genome of a new Firmicutes species belonging to the dominant human colonic microbiota ('Ruminococcus bicirculans') reveals two chromosomes and a selective capacity to utilize plant glucans.</title>
        <authorList>
            <consortium name="NISC Comparative Sequencing Program"/>
            <person name="Wegmann U."/>
            <person name="Louis P."/>
            <person name="Goesmann A."/>
            <person name="Henrissat B."/>
            <person name="Duncan S.H."/>
            <person name="Flint H.J."/>
        </authorList>
    </citation>
    <scope>NUCLEOTIDE SEQUENCE</scope>
    <source>
        <strain evidence="3">NBRC 107715</strain>
    </source>
</reference>
<protein>
    <recommendedName>
        <fullName evidence="6">DUF2809 domain-containing protein</fullName>
    </recommendedName>
</protein>
<dbReference type="RefSeq" id="WP_170267589.1">
    <property type="nucleotide sequence ID" value="NZ_BJZU01000002.1"/>
</dbReference>
<evidence type="ECO:0000313" key="5">
    <source>
        <dbReference type="Proteomes" id="UP001156856"/>
    </source>
</evidence>
<evidence type="ECO:0000256" key="1">
    <source>
        <dbReference type="SAM" id="Phobius"/>
    </source>
</evidence>
<dbReference type="AlphaFoldDB" id="A0A512IWH3"/>
<keyword evidence="5" id="KW-1185">Reference proteome</keyword>
<dbReference type="Proteomes" id="UP000321960">
    <property type="component" value="Unassembled WGS sequence"/>
</dbReference>
<keyword evidence="1" id="KW-0472">Membrane</keyword>
<evidence type="ECO:0000313" key="4">
    <source>
        <dbReference type="Proteomes" id="UP000321960"/>
    </source>
</evidence>
<feature type="transmembrane region" description="Helical" evidence="1">
    <location>
        <begin position="31"/>
        <end position="51"/>
    </location>
</feature>
<dbReference type="Pfam" id="PF10990">
    <property type="entry name" value="DUF2809"/>
    <property type="match status" value="1"/>
</dbReference>
<reference evidence="2 4" key="3">
    <citation type="submission" date="2019-07" db="EMBL/GenBank/DDBJ databases">
        <title>Whole genome shotgun sequence of Methylobacterium oxalidis NBRC 107715.</title>
        <authorList>
            <person name="Hosoyama A."/>
            <person name="Uohara A."/>
            <person name="Ohji S."/>
            <person name="Ichikawa N."/>
        </authorList>
    </citation>
    <scope>NUCLEOTIDE SEQUENCE [LARGE SCALE GENOMIC DNA]</scope>
    <source>
        <strain evidence="2 4">NBRC 107715</strain>
    </source>
</reference>
<comment type="caution">
    <text evidence="2">The sequence shown here is derived from an EMBL/GenBank/DDBJ whole genome shotgun (WGS) entry which is preliminary data.</text>
</comment>
<reference evidence="3" key="4">
    <citation type="submission" date="2023-01" db="EMBL/GenBank/DDBJ databases">
        <title>Draft genome sequence of Methylobacterium oxalidis strain NBRC 107715.</title>
        <authorList>
            <person name="Sun Q."/>
            <person name="Mori K."/>
        </authorList>
    </citation>
    <scope>NUCLEOTIDE SEQUENCE</scope>
    <source>
        <strain evidence="3">NBRC 107715</strain>
    </source>
</reference>
<dbReference type="InterPro" id="IPR021257">
    <property type="entry name" value="DUF2809"/>
</dbReference>
<gene>
    <name evidence="3" type="ORF">GCM10007888_03940</name>
    <name evidence="2" type="ORF">MOX02_01060</name>
</gene>
<sequence>MSRGAYLAAAALVILAGLVLRLVPWGLPLRVHHVGGGILWGAMLFLLAAALRPRGWGERAALAAAFLAATAIELFRLYRSPGLDAFRLTLAGQLLLGRIFSAWNLLSYAAGIALAFLTARRIGAGRP</sequence>
<evidence type="ECO:0000313" key="3">
    <source>
        <dbReference type="EMBL" id="GLS62013.1"/>
    </source>
</evidence>
<keyword evidence="1" id="KW-0812">Transmembrane</keyword>
<name>A0A512IWH3_9HYPH</name>
<evidence type="ECO:0000313" key="2">
    <source>
        <dbReference type="EMBL" id="GEP02068.1"/>
    </source>
</evidence>
<keyword evidence="1" id="KW-1133">Transmembrane helix</keyword>
<feature type="transmembrane region" description="Helical" evidence="1">
    <location>
        <begin position="99"/>
        <end position="119"/>
    </location>
</feature>
<accession>A0A512IWH3</accession>
<organism evidence="2 4">
    <name type="scientific">Methylobacterium oxalidis</name>
    <dbReference type="NCBI Taxonomy" id="944322"/>
    <lineage>
        <taxon>Bacteria</taxon>
        <taxon>Pseudomonadati</taxon>
        <taxon>Pseudomonadota</taxon>
        <taxon>Alphaproteobacteria</taxon>
        <taxon>Hyphomicrobiales</taxon>
        <taxon>Methylobacteriaceae</taxon>
        <taxon>Methylobacterium</taxon>
    </lineage>
</organism>
<dbReference type="Proteomes" id="UP001156856">
    <property type="component" value="Unassembled WGS sequence"/>
</dbReference>
<dbReference type="EMBL" id="BJZU01000002">
    <property type="protein sequence ID" value="GEP02068.1"/>
    <property type="molecule type" value="Genomic_DNA"/>
</dbReference>
<reference evidence="5" key="2">
    <citation type="journal article" date="2019" name="Int. J. Syst. Evol. Microbiol.">
        <title>The Global Catalogue of Microorganisms (GCM) 10K type strain sequencing project: providing services to taxonomists for standard genome sequencing and annotation.</title>
        <authorList>
            <consortium name="The Broad Institute Genomics Platform"/>
            <consortium name="The Broad Institute Genome Sequencing Center for Infectious Disease"/>
            <person name="Wu L."/>
            <person name="Ma J."/>
        </authorList>
    </citation>
    <scope>NUCLEOTIDE SEQUENCE [LARGE SCALE GENOMIC DNA]</scope>
    <source>
        <strain evidence="5">NBRC 107715</strain>
    </source>
</reference>
<proteinExistence type="predicted"/>
<dbReference type="EMBL" id="BSPK01000004">
    <property type="protein sequence ID" value="GLS62013.1"/>
    <property type="molecule type" value="Genomic_DNA"/>
</dbReference>
<feature type="transmembrane region" description="Helical" evidence="1">
    <location>
        <begin position="60"/>
        <end position="79"/>
    </location>
</feature>